<dbReference type="InterPro" id="IPR011008">
    <property type="entry name" value="Dimeric_a/b-barrel"/>
</dbReference>
<sequence>MKLLQVDFAFSGPFGNDMANTLKDLAQSINQEPGVVWKIWTENAEMGIGGGVYLFQDETTAQSYLTMHTARLKQLGVEEVRGIIFDINNPLTAINHGPVTPA</sequence>
<gene>
    <name evidence="1" type="ORF">ECB94_18085</name>
</gene>
<dbReference type="EMBL" id="CP033578">
    <property type="protein sequence ID" value="AYV23216.1"/>
    <property type="molecule type" value="Genomic_DNA"/>
</dbReference>
<keyword evidence="1" id="KW-0560">Oxidoreductase</keyword>
<reference evidence="1 2" key="1">
    <citation type="submission" date="2018-11" db="EMBL/GenBank/DDBJ databases">
        <title>Complete Genome Sequence of Vbrio mediterranei 117-T6: a Potential Pathogen Bacteria Isolated from the Conchocelis of Pyropia.</title>
        <authorList>
            <person name="Liu Q."/>
        </authorList>
    </citation>
    <scope>NUCLEOTIDE SEQUENCE [LARGE SCALE GENOMIC DNA]</scope>
    <source>
        <strain evidence="1 2">117-T6</strain>
    </source>
</reference>
<dbReference type="NCBIfam" id="NF008333">
    <property type="entry name" value="PRK11118.1"/>
    <property type="match status" value="1"/>
</dbReference>
<dbReference type="Proteomes" id="UP000279760">
    <property type="component" value="Chromosome 2"/>
</dbReference>
<dbReference type="SUPFAM" id="SSF54909">
    <property type="entry name" value="Dimeric alpha+beta barrel"/>
    <property type="match status" value="1"/>
</dbReference>
<dbReference type="Pfam" id="PF08803">
    <property type="entry name" value="ydhR"/>
    <property type="match status" value="1"/>
</dbReference>
<dbReference type="InterPro" id="IPR014910">
    <property type="entry name" value="YdhR"/>
</dbReference>
<dbReference type="RefSeq" id="WP_124941304.1">
    <property type="nucleotide sequence ID" value="NZ_CP033578.1"/>
</dbReference>
<dbReference type="GO" id="GO:0004497">
    <property type="term" value="F:monooxygenase activity"/>
    <property type="evidence" value="ECO:0007669"/>
    <property type="project" value="UniProtKB-KW"/>
</dbReference>
<dbReference type="PANTHER" id="PTHR39169">
    <property type="match status" value="1"/>
</dbReference>
<accession>A0A3G4VEE8</accession>
<protein>
    <submittedName>
        <fullName evidence="1">Monooxygenase</fullName>
    </submittedName>
</protein>
<keyword evidence="1" id="KW-0503">Monooxygenase</keyword>
<name>A0A3G4VEE8_9VIBR</name>
<proteinExistence type="predicted"/>
<evidence type="ECO:0000313" key="2">
    <source>
        <dbReference type="Proteomes" id="UP000279760"/>
    </source>
</evidence>
<dbReference type="AlphaFoldDB" id="A0A3G4VEE8"/>
<dbReference type="Gene3D" id="3.30.70.100">
    <property type="match status" value="1"/>
</dbReference>
<organism evidence="1 2">
    <name type="scientific">Vibrio mediterranei</name>
    <dbReference type="NCBI Taxonomy" id="689"/>
    <lineage>
        <taxon>Bacteria</taxon>
        <taxon>Pseudomonadati</taxon>
        <taxon>Pseudomonadota</taxon>
        <taxon>Gammaproteobacteria</taxon>
        <taxon>Vibrionales</taxon>
        <taxon>Vibrionaceae</taxon>
        <taxon>Vibrio</taxon>
    </lineage>
</organism>
<dbReference type="PANTHER" id="PTHR39169:SF1">
    <property type="entry name" value="MONOOXYGENASE YDHR-RELATED"/>
    <property type="match status" value="1"/>
</dbReference>
<evidence type="ECO:0000313" key="1">
    <source>
        <dbReference type="EMBL" id="AYV23216.1"/>
    </source>
</evidence>